<dbReference type="Pfam" id="PF08241">
    <property type="entry name" value="Methyltransf_11"/>
    <property type="match status" value="1"/>
</dbReference>
<organism evidence="2 3">
    <name type="scientific">Candidatus Buchananbacteria bacterium RIFCSPLOWO2_01_FULL_40_23b</name>
    <dbReference type="NCBI Taxonomy" id="1797544"/>
    <lineage>
        <taxon>Bacteria</taxon>
        <taxon>Candidatus Buchananiibacteriota</taxon>
    </lineage>
</organism>
<dbReference type="GO" id="GO:0008757">
    <property type="term" value="F:S-adenosylmethionine-dependent methyltransferase activity"/>
    <property type="evidence" value="ECO:0007669"/>
    <property type="project" value="InterPro"/>
</dbReference>
<reference evidence="2 3" key="1">
    <citation type="journal article" date="2016" name="Nat. Commun.">
        <title>Thousands of microbial genomes shed light on interconnected biogeochemical processes in an aquifer system.</title>
        <authorList>
            <person name="Anantharaman K."/>
            <person name="Brown C.T."/>
            <person name="Hug L.A."/>
            <person name="Sharon I."/>
            <person name="Castelle C.J."/>
            <person name="Probst A.J."/>
            <person name="Thomas B.C."/>
            <person name="Singh A."/>
            <person name="Wilkins M.J."/>
            <person name="Karaoz U."/>
            <person name="Brodie E.L."/>
            <person name="Williams K.H."/>
            <person name="Hubbard S.S."/>
            <person name="Banfield J.F."/>
        </authorList>
    </citation>
    <scope>NUCLEOTIDE SEQUENCE [LARGE SCALE GENOMIC DNA]</scope>
</reference>
<evidence type="ECO:0000313" key="3">
    <source>
        <dbReference type="Proteomes" id="UP000178122"/>
    </source>
</evidence>
<dbReference type="InterPro" id="IPR013216">
    <property type="entry name" value="Methyltransf_11"/>
</dbReference>
<dbReference type="Proteomes" id="UP000178122">
    <property type="component" value="Unassembled WGS sequence"/>
</dbReference>
<dbReference type="SUPFAM" id="SSF53335">
    <property type="entry name" value="S-adenosyl-L-methionine-dependent methyltransferases"/>
    <property type="match status" value="1"/>
</dbReference>
<dbReference type="AlphaFoldDB" id="A0A1G1YVP1"/>
<protein>
    <recommendedName>
        <fullName evidence="1">Methyltransferase type 11 domain-containing protein</fullName>
    </recommendedName>
</protein>
<dbReference type="EMBL" id="MHIN01000015">
    <property type="protein sequence ID" value="OGY55467.1"/>
    <property type="molecule type" value="Genomic_DNA"/>
</dbReference>
<comment type="caution">
    <text evidence="2">The sequence shown here is derived from an EMBL/GenBank/DDBJ whole genome shotgun (WGS) entry which is preliminary data.</text>
</comment>
<name>A0A1G1YVP1_9BACT</name>
<evidence type="ECO:0000313" key="2">
    <source>
        <dbReference type="EMBL" id="OGY55467.1"/>
    </source>
</evidence>
<gene>
    <name evidence="2" type="ORF">A2912_01545</name>
</gene>
<dbReference type="InterPro" id="IPR029063">
    <property type="entry name" value="SAM-dependent_MTases_sf"/>
</dbReference>
<accession>A0A1G1YVP1</accession>
<evidence type="ECO:0000259" key="1">
    <source>
        <dbReference type="Pfam" id="PF08241"/>
    </source>
</evidence>
<dbReference type="Gene3D" id="3.40.50.150">
    <property type="entry name" value="Vaccinia Virus protein VP39"/>
    <property type="match status" value="1"/>
</dbReference>
<feature type="domain" description="Methyltransferase type 11" evidence="1">
    <location>
        <begin position="83"/>
        <end position="163"/>
    </location>
</feature>
<proteinExistence type="predicted"/>
<dbReference type="CDD" id="cd02440">
    <property type="entry name" value="AdoMet_MTases"/>
    <property type="match status" value="1"/>
</dbReference>
<sequence length="213" mass="24269">MTITPKDDAENEFLIGLLELQYGEPVEGKLKRLASDVSWAQGWPVEKRAFWNGEAFMWGRKIDMRLRSVISSELSAFNTGRNLDIGCGAFSYVPSVGFDVSEKMLQFNDQCSEKMVGDLNVRLPFADGVFDSVTAVFVLNYVENLNGLLLEVKRVLRKSGRFMVVLYSGQVNEWQRQKQVRELTLLGWRGVLEGSGFRVRVWEREGLWFLEGG</sequence>